<dbReference type="PANTHER" id="PTHR46170">
    <property type="entry name" value="GATOR COMPLEX PROTEIN WDR59"/>
    <property type="match status" value="1"/>
</dbReference>
<dbReference type="Pfam" id="PF00400">
    <property type="entry name" value="WD40"/>
    <property type="match status" value="2"/>
</dbReference>
<organism evidence="6 7">
    <name type="scientific">Hydnum rufescens UP504</name>
    <dbReference type="NCBI Taxonomy" id="1448309"/>
    <lineage>
        <taxon>Eukaryota</taxon>
        <taxon>Fungi</taxon>
        <taxon>Dikarya</taxon>
        <taxon>Basidiomycota</taxon>
        <taxon>Agaricomycotina</taxon>
        <taxon>Agaricomycetes</taxon>
        <taxon>Cantharellales</taxon>
        <taxon>Hydnaceae</taxon>
        <taxon>Hydnum</taxon>
    </lineage>
</organism>
<dbReference type="GO" id="GO:0005774">
    <property type="term" value="C:vacuolar membrane"/>
    <property type="evidence" value="ECO:0007669"/>
    <property type="project" value="TreeGrafter"/>
</dbReference>
<feature type="compositionally biased region" description="Polar residues" evidence="4">
    <location>
        <begin position="1023"/>
        <end position="1032"/>
    </location>
</feature>
<feature type="domain" description="WDR59/RTC1-like RING zinc finger" evidence="5">
    <location>
        <begin position="1198"/>
        <end position="1245"/>
    </location>
</feature>
<dbReference type="InterPro" id="IPR036322">
    <property type="entry name" value="WD40_repeat_dom_sf"/>
</dbReference>
<feature type="region of interest" description="Disordered" evidence="4">
    <location>
        <begin position="1043"/>
        <end position="1062"/>
    </location>
</feature>
<dbReference type="PROSITE" id="PS50082">
    <property type="entry name" value="WD_REPEATS_2"/>
    <property type="match status" value="2"/>
</dbReference>
<comment type="caution">
    <text evidence="6">The sequence shown here is derived from an EMBL/GenBank/DDBJ whole genome shotgun (WGS) entry which is preliminary data.</text>
</comment>
<feature type="compositionally biased region" description="Polar residues" evidence="4">
    <location>
        <begin position="454"/>
        <end position="466"/>
    </location>
</feature>
<accession>A0A9P6B0E4</accession>
<feature type="compositionally biased region" description="Low complexity" evidence="4">
    <location>
        <begin position="970"/>
        <end position="982"/>
    </location>
</feature>
<dbReference type="PROSITE" id="PS00678">
    <property type="entry name" value="WD_REPEATS_1"/>
    <property type="match status" value="1"/>
</dbReference>
<evidence type="ECO:0000313" key="6">
    <source>
        <dbReference type="EMBL" id="KAF9515366.1"/>
    </source>
</evidence>
<keyword evidence="7" id="KW-1185">Reference proteome</keyword>
<feature type="region of interest" description="Disordered" evidence="4">
    <location>
        <begin position="496"/>
        <end position="532"/>
    </location>
</feature>
<dbReference type="PROSITE" id="PS50294">
    <property type="entry name" value="WD_REPEATS_REGION"/>
    <property type="match status" value="1"/>
</dbReference>
<dbReference type="Gene3D" id="2.130.10.10">
    <property type="entry name" value="YVTN repeat-like/Quinoprotein amine dehydrogenase"/>
    <property type="match status" value="1"/>
</dbReference>
<feature type="compositionally biased region" description="Polar residues" evidence="4">
    <location>
        <begin position="1284"/>
        <end position="1293"/>
    </location>
</feature>
<feature type="compositionally biased region" description="Polar residues" evidence="4">
    <location>
        <begin position="519"/>
        <end position="528"/>
    </location>
</feature>
<protein>
    <recommendedName>
        <fullName evidence="5">WDR59/RTC1-like RING zinc finger domain-containing protein</fullName>
    </recommendedName>
</protein>
<feature type="region of interest" description="Disordered" evidence="4">
    <location>
        <begin position="995"/>
        <end position="1037"/>
    </location>
</feature>
<feature type="repeat" description="WD" evidence="3">
    <location>
        <begin position="229"/>
        <end position="265"/>
    </location>
</feature>
<dbReference type="EMBL" id="MU128951">
    <property type="protein sequence ID" value="KAF9515366.1"/>
    <property type="molecule type" value="Genomic_DNA"/>
</dbReference>
<evidence type="ECO:0000256" key="3">
    <source>
        <dbReference type="PROSITE-ProRule" id="PRU00221"/>
    </source>
</evidence>
<feature type="region of interest" description="Disordered" evidence="4">
    <location>
        <begin position="448"/>
        <end position="481"/>
    </location>
</feature>
<dbReference type="PANTHER" id="PTHR46170:SF1">
    <property type="entry name" value="GATOR COMPLEX PROTEIN WDR59"/>
    <property type="match status" value="1"/>
</dbReference>
<evidence type="ECO:0000256" key="2">
    <source>
        <dbReference type="ARBA" id="ARBA00022737"/>
    </source>
</evidence>
<evidence type="ECO:0000256" key="1">
    <source>
        <dbReference type="ARBA" id="ARBA00022574"/>
    </source>
</evidence>
<sequence>MEEHEPAAVTQKAAEHSDGLDDDFFGQGITIAIKEVVGNMSISPGNRDLVLAARKGLFIVDLEHPRETPRFLPQGGTWEVADVQWNPHPTSSELIVSTSSQKLLIWNLKLRSQSSIQNILHGHFRAITDINWHGHFENIVASCSIDSWVWIWDLRENAKKNVMGLCAWNGANAFGFMILRLNDLMHVVIQDAATQVKWNRRNPNILASSHRGCVHIWDDRKGALPLATIRAHNAKIYGIDWSRTTPNEIVTCSLDKTIKRWDLNSLGAPSDEAYHSSLSTPIAEIQTSYPVWRARHLPFGNGVLSLPQRGSNVLEMYNLDHLDHPIADFARTSLVKEYVWRVKGGADLSFDDREFQLVTLANDRTVKLESITPVIQESAGFVRGAPIKVHIPRHGAPNITYRTLPNEPDTDGGKESSGSYHSGLRGGTHLLATPAEHRSLAISPVSGAILSPENKGSSPPSPTVSMTLPPHRGRPRRRGIDQIAWFSSVKVDREKSAAPYRGDSNLSSRAPSRARMASTVNSSQSHSQDSFRVDADMPQDLADEVSIVVKKLAGKVQHEKTDTSKRKMMCTFTLYGPWGESGSTFLRVTFFNFPKDYPRSLSPNSKPSVEIEKGTSIPLKTRAILLRNLRKILGSQAPALELCILFLLGQYKRPSLPDSDSDHEIPASVQNNDPTPVLLNHQSLPRARHTQGIFGPDGQLVCLFQSSTSKVLVSRGADSPTRSIASIQPDVHRSSSGTLIDAMWGLSRLATDGPFVSRDYAERRKRRSNFTDALVMKPAQRSRTRDSRPSHPRSVLIIKDLSHVDVLDRSLGADYVVSSQDPVAFCLRNSEVATSHRRSDHARVWSMLHDLLLHVIPKSGEYSTSSFDSSGPSVSGARPILRKDFRTMFHIIYDEYSIQKDLQMLAMLSVLLLSVDALAPQRAPRVSFGTARPSSTPTLRLSIDYFALRPGNPRVPTSTPVQPPVPRLPSIPSSSPSSGPLSSSKASWFSGYRILGGGSDGSSPNTKRTPSEPTRPNIENLHGPSSPSSAVNSAMAELRRRRSVLPPAHGTGASDFQTTSKSKTDAFPVRINTTPAAQGYRRRLPSLSQNMPPKRITTSKHAAISLALHIPHATAPPLVDSQIRLRCEGHIRAYADILWRWNHLILRAELLKNSRVWDVDKEQVLTITSLCRICGKPTHVGKDICTVSKSRSESLPPSCTLCRLPVRNLGRTCLRCLHVTHVGCWQQMHHKLKGRCVSGCGCLCISVEGRFEMDASALPKPVMVSQPPPLTEAIIPPPRWQSIEPRSTRGSVS</sequence>
<dbReference type="InterPro" id="IPR019775">
    <property type="entry name" value="WD40_repeat_CS"/>
</dbReference>
<evidence type="ECO:0000313" key="7">
    <source>
        <dbReference type="Proteomes" id="UP000886523"/>
    </source>
</evidence>
<reference evidence="6" key="1">
    <citation type="journal article" date="2020" name="Nat. Commun.">
        <title>Large-scale genome sequencing of mycorrhizal fungi provides insights into the early evolution of symbiotic traits.</title>
        <authorList>
            <person name="Miyauchi S."/>
            <person name="Kiss E."/>
            <person name="Kuo A."/>
            <person name="Drula E."/>
            <person name="Kohler A."/>
            <person name="Sanchez-Garcia M."/>
            <person name="Morin E."/>
            <person name="Andreopoulos B."/>
            <person name="Barry K.W."/>
            <person name="Bonito G."/>
            <person name="Buee M."/>
            <person name="Carver A."/>
            <person name="Chen C."/>
            <person name="Cichocki N."/>
            <person name="Clum A."/>
            <person name="Culley D."/>
            <person name="Crous P.W."/>
            <person name="Fauchery L."/>
            <person name="Girlanda M."/>
            <person name="Hayes R.D."/>
            <person name="Keri Z."/>
            <person name="LaButti K."/>
            <person name="Lipzen A."/>
            <person name="Lombard V."/>
            <person name="Magnuson J."/>
            <person name="Maillard F."/>
            <person name="Murat C."/>
            <person name="Nolan M."/>
            <person name="Ohm R.A."/>
            <person name="Pangilinan J."/>
            <person name="Pereira M.F."/>
            <person name="Perotto S."/>
            <person name="Peter M."/>
            <person name="Pfister S."/>
            <person name="Riley R."/>
            <person name="Sitrit Y."/>
            <person name="Stielow J.B."/>
            <person name="Szollosi G."/>
            <person name="Zifcakova L."/>
            <person name="Stursova M."/>
            <person name="Spatafora J.W."/>
            <person name="Tedersoo L."/>
            <person name="Vaario L.M."/>
            <person name="Yamada A."/>
            <person name="Yan M."/>
            <person name="Wang P."/>
            <person name="Xu J."/>
            <person name="Bruns T."/>
            <person name="Baldrian P."/>
            <person name="Vilgalys R."/>
            <person name="Dunand C."/>
            <person name="Henrissat B."/>
            <person name="Grigoriev I.V."/>
            <person name="Hibbett D."/>
            <person name="Nagy L.G."/>
            <person name="Martin F.M."/>
        </authorList>
    </citation>
    <scope>NUCLEOTIDE SEQUENCE</scope>
    <source>
        <strain evidence="6">UP504</strain>
    </source>
</reference>
<dbReference type="SUPFAM" id="SSF50978">
    <property type="entry name" value="WD40 repeat-like"/>
    <property type="match status" value="1"/>
</dbReference>
<evidence type="ECO:0000256" key="4">
    <source>
        <dbReference type="SAM" id="MobiDB-lite"/>
    </source>
</evidence>
<name>A0A9P6B0E4_9AGAM</name>
<feature type="compositionally biased region" description="Polar residues" evidence="4">
    <location>
        <begin position="1001"/>
        <end position="1014"/>
    </location>
</feature>
<dbReference type="Pfam" id="PF17120">
    <property type="entry name" value="zf-RING_16"/>
    <property type="match status" value="1"/>
</dbReference>
<keyword evidence="2" id="KW-0677">Repeat</keyword>
<dbReference type="Proteomes" id="UP000886523">
    <property type="component" value="Unassembled WGS sequence"/>
</dbReference>
<dbReference type="InterPro" id="IPR015943">
    <property type="entry name" value="WD40/YVTN_repeat-like_dom_sf"/>
</dbReference>
<feature type="region of interest" description="Disordered" evidence="4">
    <location>
        <begin position="953"/>
        <end position="982"/>
    </location>
</feature>
<dbReference type="GO" id="GO:0035591">
    <property type="term" value="F:signaling adaptor activity"/>
    <property type="evidence" value="ECO:0007669"/>
    <property type="project" value="TreeGrafter"/>
</dbReference>
<evidence type="ECO:0000259" key="5">
    <source>
        <dbReference type="Pfam" id="PF17120"/>
    </source>
</evidence>
<feature type="compositionally biased region" description="Low complexity" evidence="4">
    <location>
        <begin position="507"/>
        <end position="518"/>
    </location>
</feature>
<dbReference type="InterPro" id="IPR049567">
    <property type="entry name" value="WDR59-like"/>
</dbReference>
<dbReference type="OrthoDB" id="311712at2759"/>
<dbReference type="GO" id="GO:0034198">
    <property type="term" value="P:cellular response to amino acid starvation"/>
    <property type="evidence" value="ECO:0007669"/>
    <property type="project" value="TreeGrafter"/>
</dbReference>
<proteinExistence type="predicted"/>
<dbReference type="SMART" id="SM00320">
    <property type="entry name" value="WD40"/>
    <property type="match status" value="4"/>
</dbReference>
<feature type="region of interest" description="Disordered" evidence="4">
    <location>
        <begin position="396"/>
        <end position="427"/>
    </location>
</feature>
<dbReference type="InterPro" id="IPR001680">
    <property type="entry name" value="WD40_rpt"/>
</dbReference>
<feature type="region of interest" description="Disordered" evidence="4">
    <location>
        <begin position="1269"/>
        <end position="1293"/>
    </location>
</feature>
<dbReference type="GO" id="GO:0035859">
    <property type="term" value="C:Seh1-associated complex"/>
    <property type="evidence" value="ECO:0007669"/>
    <property type="project" value="TreeGrafter"/>
</dbReference>
<feature type="region of interest" description="Disordered" evidence="4">
    <location>
        <begin position="657"/>
        <end position="679"/>
    </location>
</feature>
<feature type="repeat" description="WD" evidence="3">
    <location>
        <begin position="120"/>
        <end position="162"/>
    </location>
</feature>
<feature type="compositionally biased region" description="Pro residues" evidence="4">
    <location>
        <begin position="1269"/>
        <end position="1279"/>
    </location>
</feature>
<dbReference type="InterPro" id="IPR049566">
    <property type="entry name" value="WDR59_RTC1-like_RING_Znf"/>
</dbReference>
<dbReference type="GO" id="GO:1904263">
    <property type="term" value="P:positive regulation of TORC1 signaling"/>
    <property type="evidence" value="ECO:0007669"/>
    <property type="project" value="TreeGrafter"/>
</dbReference>
<keyword evidence="1 3" id="KW-0853">WD repeat</keyword>
<gene>
    <name evidence="6" type="ORF">BS47DRAFT_1484566</name>
</gene>